<keyword evidence="5" id="KW-0235">DNA replication</keyword>
<dbReference type="Proteomes" id="UP000257084">
    <property type="component" value="Chromosome"/>
</dbReference>
<protein>
    <recommendedName>
        <fullName evidence="2">DNA polymerase III subunit alpha</fullName>
        <ecNumber evidence="1">2.7.7.7</ecNumber>
    </recommendedName>
</protein>
<gene>
    <name evidence="9" type="ORF">C9I84_057</name>
</gene>
<comment type="catalytic activity">
    <reaction evidence="7">
        <text>DNA(n) + a 2'-deoxyribonucleoside 5'-triphosphate = DNA(n+1) + diphosphate</text>
        <dbReference type="Rhea" id="RHEA:22508"/>
        <dbReference type="Rhea" id="RHEA-COMP:17339"/>
        <dbReference type="Rhea" id="RHEA-COMP:17340"/>
        <dbReference type="ChEBI" id="CHEBI:33019"/>
        <dbReference type="ChEBI" id="CHEBI:61560"/>
        <dbReference type="ChEBI" id="CHEBI:173112"/>
        <dbReference type="EC" id="2.7.7.7"/>
    </reaction>
</comment>
<dbReference type="GO" id="GO:0006260">
    <property type="term" value="P:DNA replication"/>
    <property type="evidence" value="ECO:0007669"/>
    <property type="project" value="UniProtKB-KW"/>
</dbReference>
<dbReference type="Gene3D" id="3.20.20.140">
    <property type="entry name" value="Metal-dependent hydrolases"/>
    <property type="match status" value="1"/>
</dbReference>
<dbReference type="SMART" id="SM00481">
    <property type="entry name" value="POLIIIAc"/>
    <property type="match status" value="1"/>
</dbReference>
<sequence>MVKTKTSSIILWTLVQIQYGLFYKMFCNLKFYSEYSLDSGILKIKEILENLKADKQKCICITDKNNISSSIKSNELSKKYNIKNIIGTEIYIYDKKNSIFGNITILVKNEKGYNNICNIINKSWENFSLFEKKFVNLKFIQKNQEGLIFFSGGEKSFSKGIFFENDFSKLYKRCKTIFKFIKKKNFLIEIQRFNKETIIESEKLINISYKKKIPLIATNPNFFFNKKERFAYETKICIKKKIKYKNINRNKYKYHKFLTKKKASRIFKDVPSALINTTSIEKKCSFNYEKKNRYPKFYKKNSYKILKKKLNKISKKKKLNKKYLKTLKHEINIIKKTKFSNFFLIVKDIVCWAKKKNIQVGPGRGSSASSLVAYLLKITDVDPVKNGLLFERFLNKNKNCLPDFDIDFSPKYRNLVIKYIKKKYGKNNVINIVTFGKFALKNSFRDSGRIFNLKYNEIERKIKEKGVIKEVFYSAAKNIENRIRNIGIHAGGIIIYNNKINKLPFFLINKKKGNFIKTSQFDKYDIENLGFLKLDILGLKTLSIIENIKKKSKFNKNFSDLNFKDKETFKLICKGKTNGIFQLESYGIKKLLLNIKPKKFNDLVSILALYRPGPIYLIDKFCIRKKNKYNKYISKEIKDIIGETYGIIIFQEQIIKIISECYNIKIDKAEEIRKFIYKNVNKKEEIKNLFLNKIKEKYIKNEKEIFDMIVKFSGYGFNKAHAVSYAIITYYMAFLKKNFFENFIVSNINCFISDNKKTDQFIKEAKKKKIYFLKPDLNKSGFKFKRKNNKILFGFGGIKNLGKKASIYIIKERKKRKFKDFYDFFFRMNKSIVNKRNVESLIFSNVFTNKLEKKINYLEFLKKKTPNNIYQLRIFDNFIKKKVLITLKKKIFFMKKEHYHLGTFIKNPMRKFIYELKENFFKIRKKYRFNFYYIGYIEKIFKLNSGQYLIIVTNNLNNSKSFFIKENLCKKIKKIDIIIMLGFFYKNRIFIKNIKKLNEKTL</sequence>
<dbReference type="PANTHER" id="PTHR32294:SF0">
    <property type="entry name" value="DNA POLYMERASE III SUBUNIT ALPHA"/>
    <property type="match status" value="1"/>
</dbReference>
<dbReference type="InterPro" id="IPR004013">
    <property type="entry name" value="PHP_dom"/>
</dbReference>
<dbReference type="GO" id="GO:0008408">
    <property type="term" value="F:3'-5' exonuclease activity"/>
    <property type="evidence" value="ECO:0007669"/>
    <property type="project" value="InterPro"/>
</dbReference>
<keyword evidence="6" id="KW-0239">DNA-directed DNA polymerase</keyword>
<dbReference type="Pfam" id="PF07733">
    <property type="entry name" value="DNA_pol3_alpha"/>
    <property type="match status" value="1"/>
</dbReference>
<reference evidence="9 10" key="1">
    <citation type="submission" date="2018-03" db="EMBL/GenBank/DDBJ databases">
        <title>A parallel universe: an anciently diverged bacterial symbiosis in a Hawaiian planthopper (Hemiptera: Cixiidae) reveals rearranged nutritional responsibilities.</title>
        <authorList>
            <person name="Bennett G."/>
            <person name="Mao M."/>
        </authorList>
    </citation>
    <scope>NUCLEOTIDE SEQUENCE [LARGE SCALE GENOMIC DNA]</scope>
    <source>
        <strain evidence="9 10">OLIH</strain>
    </source>
</reference>
<feature type="domain" description="Polymerase/histidinol phosphatase N-terminal" evidence="8">
    <location>
        <begin position="27"/>
        <end position="94"/>
    </location>
</feature>
<organism evidence="9 10">
    <name type="scientific">Candidatus Vidania fulgoroideorum</name>
    <dbReference type="NCBI Taxonomy" id="881286"/>
    <lineage>
        <taxon>Bacteria</taxon>
        <taxon>Pseudomonadati</taxon>
        <taxon>Pseudomonadota</taxon>
        <taxon>Betaproteobacteria</taxon>
        <taxon>Candidatus Vidania</taxon>
    </lineage>
</organism>
<dbReference type="EC" id="2.7.7.7" evidence="1"/>
<dbReference type="Pfam" id="PF14579">
    <property type="entry name" value="HHH_6"/>
    <property type="match status" value="1"/>
</dbReference>
<keyword evidence="3" id="KW-0808">Transferase</keyword>
<dbReference type="InterPro" id="IPR004805">
    <property type="entry name" value="DnaE2/DnaE/PolC"/>
</dbReference>
<dbReference type="InterPro" id="IPR040982">
    <property type="entry name" value="DNA_pol3_finger"/>
</dbReference>
<evidence type="ECO:0000259" key="8">
    <source>
        <dbReference type="SMART" id="SM00481"/>
    </source>
</evidence>
<dbReference type="InterPro" id="IPR011708">
    <property type="entry name" value="DNA_pol3_alpha_NTPase_dom"/>
</dbReference>
<dbReference type="GO" id="GO:0003887">
    <property type="term" value="F:DNA-directed DNA polymerase activity"/>
    <property type="evidence" value="ECO:0007669"/>
    <property type="project" value="UniProtKB-KW"/>
</dbReference>
<evidence type="ECO:0000256" key="4">
    <source>
        <dbReference type="ARBA" id="ARBA00022695"/>
    </source>
</evidence>
<name>A0A346E0F7_9PROT</name>
<dbReference type="InterPro" id="IPR003141">
    <property type="entry name" value="Pol/His_phosphatase_N"/>
</dbReference>
<dbReference type="SUPFAM" id="SSF89550">
    <property type="entry name" value="PHP domain-like"/>
    <property type="match status" value="1"/>
</dbReference>
<dbReference type="InterPro" id="IPR016195">
    <property type="entry name" value="Pol/histidinol_Pase-like"/>
</dbReference>
<dbReference type="Pfam" id="PF02811">
    <property type="entry name" value="PHP"/>
    <property type="match status" value="1"/>
</dbReference>
<evidence type="ECO:0000256" key="1">
    <source>
        <dbReference type="ARBA" id="ARBA00012417"/>
    </source>
</evidence>
<evidence type="ECO:0000256" key="3">
    <source>
        <dbReference type="ARBA" id="ARBA00022679"/>
    </source>
</evidence>
<evidence type="ECO:0000256" key="7">
    <source>
        <dbReference type="ARBA" id="ARBA00049244"/>
    </source>
</evidence>
<evidence type="ECO:0000256" key="2">
    <source>
        <dbReference type="ARBA" id="ARBA00019114"/>
    </source>
</evidence>
<dbReference type="Pfam" id="PF17657">
    <property type="entry name" value="DNA_pol3_finger"/>
    <property type="match status" value="1"/>
</dbReference>
<evidence type="ECO:0000256" key="6">
    <source>
        <dbReference type="ARBA" id="ARBA00022932"/>
    </source>
</evidence>
<accession>A0A346E0F7</accession>
<proteinExistence type="predicted"/>
<dbReference type="AlphaFoldDB" id="A0A346E0F7"/>
<evidence type="ECO:0000313" key="10">
    <source>
        <dbReference type="Proteomes" id="UP000257084"/>
    </source>
</evidence>
<dbReference type="Gene3D" id="1.10.150.870">
    <property type="match status" value="1"/>
</dbReference>
<keyword evidence="10" id="KW-1185">Reference proteome</keyword>
<dbReference type="KEGG" id="vfg:C9I84_057"/>
<dbReference type="PANTHER" id="PTHR32294">
    <property type="entry name" value="DNA POLYMERASE III SUBUNIT ALPHA"/>
    <property type="match status" value="1"/>
</dbReference>
<dbReference type="EMBL" id="CP028360">
    <property type="protein sequence ID" value="AXN02462.1"/>
    <property type="molecule type" value="Genomic_DNA"/>
</dbReference>
<evidence type="ECO:0000313" key="9">
    <source>
        <dbReference type="EMBL" id="AXN02462.1"/>
    </source>
</evidence>
<dbReference type="InterPro" id="IPR029460">
    <property type="entry name" value="DNAPol_HHH"/>
</dbReference>
<evidence type="ECO:0000256" key="5">
    <source>
        <dbReference type="ARBA" id="ARBA00022705"/>
    </source>
</evidence>
<keyword evidence="4" id="KW-0548">Nucleotidyltransferase</keyword>